<evidence type="ECO:0000313" key="9">
    <source>
        <dbReference type="Proteomes" id="UP000257323"/>
    </source>
</evidence>
<dbReference type="EMBL" id="QUAH01000002">
    <property type="protein sequence ID" value="RFT16588.1"/>
    <property type="molecule type" value="Genomic_DNA"/>
</dbReference>
<evidence type="ECO:0000256" key="1">
    <source>
        <dbReference type="ARBA" id="ARBA00004141"/>
    </source>
</evidence>
<proteinExistence type="inferred from homology"/>
<evidence type="ECO:0000256" key="5">
    <source>
        <dbReference type="ARBA" id="ARBA00023136"/>
    </source>
</evidence>
<dbReference type="AlphaFoldDB" id="A0A3E2BPE3"/>
<dbReference type="PANTHER" id="PTHR11819:SF195">
    <property type="entry name" value="SODIUM_GLUCOSE COTRANSPORTER 4"/>
    <property type="match status" value="1"/>
</dbReference>
<keyword evidence="4 7" id="KW-1133">Transmembrane helix</keyword>
<gene>
    <name evidence="8" type="ORF">OP8BY_1201</name>
</gene>
<sequence>MQLHWLDLSVFILFFIVVVSVSMYKSRKERTGTDFFLAGRGLVWPLIGFSLIAANISTEHFVGMSGQAAGVAGMAVASYEWMAAITLVFVALFFLPKFLRSGIYTIPEFLEYRYNPAARGIMAFYMILMYTLVSIAAVVYTGALALHTIFDFDLVKAVWLIGIIAAVYTTWGGLKAVAWADLFQGSALILGGLVTMVLGFRAVGGIGAFVAANQDKLHMIMPANHPVIPWTTLVIGLWIPNFYYWGLNQFITQRTLAAKSLKQGQLGIMFAAFLKLLIPFIIVMPGIISYQLYKDQLLAPGHTTDQAYPLLIRNLVGPGMRGFILAAIAGAVISTLGSLLNSVSTILTMDLYKRHLKKEASQQTLIKIGRVATIVFVLVVCLLAPKLGDPRFKGIFNYIQEFQGFVSPGVLAAFVFGLFIKRTPPAAGVTALVLSVPVYGFLKWQFGDVAFLNRIAINFIVLVLVMAIITLVRPLKQPKELPVQENFDMRSTPVLKYLCAAIIILTVALYIIFW</sequence>
<feature type="transmembrane region" description="Helical" evidence="7">
    <location>
        <begin position="266"/>
        <end position="288"/>
    </location>
</feature>
<dbReference type="InterPro" id="IPR001734">
    <property type="entry name" value="Na/solute_symporter"/>
</dbReference>
<dbReference type="Pfam" id="PF00474">
    <property type="entry name" value="SSF"/>
    <property type="match status" value="1"/>
</dbReference>
<feature type="transmembrane region" description="Helical" evidence="7">
    <location>
        <begin position="123"/>
        <end position="146"/>
    </location>
</feature>
<feature type="transmembrane region" description="Helical" evidence="7">
    <location>
        <begin position="368"/>
        <end position="387"/>
    </location>
</feature>
<dbReference type="GO" id="GO:0005886">
    <property type="term" value="C:plasma membrane"/>
    <property type="evidence" value="ECO:0007669"/>
    <property type="project" value="TreeGrafter"/>
</dbReference>
<dbReference type="InterPro" id="IPR038377">
    <property type="entry name" value="Na/Glc_symporter_sf"/>
</dbReference>
<comment type="caution">
    <text evidence="8">The sequence shown here is derived from an EMBL/GenBank/DDBJ whole genome shotgun (WGS) entry which is preliminary data.</text>
</comment>
<keyword evidence="5 7" id="KW-0472">Membrane</keyword>
<organism evidence="8 9">
    <name type="scientific">Candidatus Saccharicenans subterraneus</name>
    <dbReference type="NCBI Taxonomy" id="2508984"/>
    <lineage>
        <taxon>Bacteria</taxon>
        <taxon>Candidatus Aminicenantota</taxon>
        <taxon>Candidatus Aminicenantia</taxon>
        <taxon>Candidatus Aminicenantales</taxon>
        <taxon>Candidatus Saccharicenantaceae</taxon>
        <taxon>Candidatus Saccharicenans</taxon>
    </lineage>
</organism>
<dbReference type="Proteomes" id="UP000257323">
    <property type="component" value="Unassembled WGS sequence"/>
</dbReference>
<feature type="transmembrane region" description="Helical" evidence="7">
    <location>
        <begin position="6"/>
        <end position="24"/>
    </location>
</feature>
<keyword evidence="3 7" id="KW-0812">Transmembrane</keyword>
<evidence type="ECO:0000256" key="2">
    <source>
        <dbReference type="ARBA" id="ARBA00006434"/>
    </source>
</evidence>
<reference evidence="8 9" key="1">
    <citation type="submission" date="2018-08" db="EMBL/GenBank/DDBJ databases">
        <title>Genome analysis of the thermophilic bacterium of the candidate phylum Aminicenantes from deep subsurface aquifer revealed its physiology and ecological role.</title>
        <authorList>
            <person name="Kadnikov V.V."/>
            <person name="Mardanov A.V."/>
            <person name="Beletsky A.V."/>
            <person name="Karnachuk O.V."/>
            <person name="Ravin N.V."/>
        </authorList>
    </citation>
    <scope>NUCLEOTIDE SEQUENCE [LARGE SCALE GENOMIC DNA]</scope>
    <source>
        <strain evidence="8">BY38</strain>
    </source>
</reference>
<feature type="transmembrane region" description="Helical" evidence="7">
    <location>
        <begin position="158"/>
        <end position="180"/>
    </location>
</feature>
<comment type="subcellular location">
    <subcellularLocation>
        <location evidence="1">Membrane</location>
        <topology evidence="1">Multi-pass membrane protein</topology>
    </subcellularLocation>
</comment>
<dbReference type="Gene3D" id="1.20.1730.10">
    <property type="entry name" value="Sodium/glucose cotransporter"/>
    <property type="match status" value="1"/>
</dbReference>
<evidence type="ECO:0000256" key="6">
    <source>
        <dbReference type="RuleBase" id="RU362091"/>
    </source>
</evidence>
<feature type="transmembrane region" description="Helical" evidence="7">
    <location>
        <begin position="187"/>
        <end position="212"/>
    </location>
</feature>
<dbReference type="PANTHER" id="PTHR11819">
    <property type="entry name" value="SOLUTE CARRIER FAMILY 5"/>
    <property type="match status" value="1"/>
</dbReference>
<name>A0A3E2BPE3_9BACT</name>
<evidence type="ECO:0000256" key="7">
    <source>
        <dbReference type="SAM" id="Phobius"/>
    </source>
</evidence>
<feature type="transmembrane region" description="Helical" evidence="7">
    <location>
        <begin position="68"/>
        <end position="95"/>
    </location>
</feature>
<comment type="similarity">
    <text evidence="2 6">Belongs to the sodium:solute symporter (SSF) (TC 2.A.21) family.</text>
</comment>
<accession>A0A3E2BPE3</accession>
<protein>
    <submittedName>
        <fullName evidence="8">Putative sodium-dependent galactose transporter</fullName>
    </submittedName>
</protein>
<feature type="transmembrane region" description="Helical" evidence="7">
    <location>
        <begin position="323"/>
        <end position="347"/>
    </location>
</feature>
<feature type="transmembrane region" description="Helical" evidence="7">
    <location>
        <begin position="452"/>
        <end position="473"/>
    </location>
</feature>
<dbReference type="NCBIfam" id="NF007790">
    <property type="entry name" value="PRK10484.1"/>
    <property type="match status" value="1"/>
</dbReference>
<feature type="transmembrane region" description="Helical" evidence="7">
    <location>
        <begin position="36"/>
        <end position="56"/>
    </location>
</feature>
<feature type="transmembrane region" description="Helical" evidence="7">
    <location>
        <begin position="402"/>
        <end position="420"/>
    </location>
</feature>
<feature type="transmembrane region" description="Helical" evidence="7">
    <location>
        <begin position="494"/>
        <end position="513"/>
    </location>
</feature>
<evidence type="ECO:0000256" key="4">
    <source>
        <dbReference type="ARBA" id="ARBA00022989"/>
    </source>
</evidence>
<feature type="transmembrane region" description="Helical" evidence="7">
    <location>
        <begin position="227"/>
        <end position="245"/>
    </location>
</feature>
<dbReference type="NCBIfam" id="TIGR00813">
    <property type="entry name" value="sss"/>
    <property type="match status" value="1"/>
</dbReference>
<evidence type="ECO:0000313" key="8">
    <source>
        <dbReference type="EMBL" id="RFT16588.1"/>
    </source>
</evidence>
<feature type="transmembrane region" description="Helical" evidence="7">
    <location>
        <begin position="427"/>
        <end position="446"/>
    </location>
</feature>
<dbReference type="PROSITE" id="PS50283">
    <property type="entry name" value="NA_SOLUT_SYMP_3"/>
    <property type="match status" value="1"/>
</dbReference>
<evidence type="ECO:0000256" key="3">
    <source>
        <dbReference type="ARBA" id="ARBA00022692"/>
    </source>
</evidence>
<dbReference type="GO" id="GO:0005412">
    <property type="term" value="F:D-glucose:sodium symporter activity"/>
    <property type="evidence" value="ECO:0007669"/>
    <property type="project" value="TreeGrafter"/>
</dbReference>